<organism evidence="2 3">
    <name type="scientific">Schizopora paradoxa</name>
    <dbReference type="NCBI Taxonomy" id="27342"/>
    <lineage>
        <taxon>Eukaryota</taxon>
        <taxon>Fungi</taxon>
        <taxon>Dikarya</taxon>
        <taxon>Basidiomycota</taxon>
        <taxon>Agaricomycotina</taxon>
        <taxon>Agaricomycetes</taxon>
        <taxon>Hymenochaetales</taxon>
        <taxon>Schizoporaceae</taxon>
        <taxon>Schizopora</taxon>
    </lineage>
</organism>
<protein>
    <submittedName>
        <fullName evidence="2">Uncharacterized protein</fullName>
    </submittedName>
</protein>
<feature type="region of interest" description="Disordered" evidence="1">
    <location>
        <begin position="460"/>
        <end position="532"/>
    </location>
</feature>
<dbReference type="Proteomes" id="UP000053477">
    <property type="component" value="Unassembled WGS sequence"/>
</dbReference>
<evidence type="ECO:0000313" key="2">
    <source>
        <dbReference type="EMBL" id="KLO05631.1"/>
    </source>
</evidence>
<feature type="compositionally biased region" description="Basic and acidic residues" evidence="1">
    <location>
        <begin position="485"/>
        <end position="515"/>
    </location>
</feature>
<feature type="compositionally biased region" description="Pro residues" evidence="1">
    <location>
        <begin position="31"/>
        <end position="40"/>
    </location>
</feature>
<keyword evidence="3" id="KW-1185">Reference proteome</keyword>
<evidence type="ECO:0000313" key="3">
    <source>
        <dbReference type="Proteomes" id="UP000053477"/>
    </source>
</evidence>
<feature type="region of interest" description="Disordered" evidence="1">
    <location>
        <begin position="1"/>
        <end position="56"/>
    </location>
</feature>
<dbReference type="OrthoDB" id="3242181at2759"/>
<sequence length="626" mass="69824">MSLDPSPSSSSSSQMMDTDTRSWEVDLRVPTPTPSLPPYSPSQLTPAYSSNPRDDEERLAITEREGLYASSRPIRTGTFTTSTRRGVAITLLNQEPNASIPCFGKNARICGMVNVAGGYDVESVEVLLEGHLKLTIAEGGKKTKSLFSSSHTVWSRSPHNPPCPESLPFVIAMPYTYTDNDRVRPLPPSYQVIFPGVPGLFAHSIYNITVRVTRERRLLRRKIDTLQTEMRYHPRTRAPRPILKPTLPFFTIIKIAPEEFCQVQSSMKSRARSALERIHCLLFIPSSCIYAITEEIPFHLQLVGRMSSLLSLLCCADTSHHNCSTNSDRTFAADSLRSLHRSYFTDGTSDECPQSRHHVGRGPSHPMNLAASSVPDLLRTYAHSQHESDDRRYLHSHSNASTSLLHTLQSRLAHTLTNGTPKHRRRTARPVIRVFLLRQITVEVRGQKAWRTCVLGEGVMAPTASSTSGPQRRRSSNRSSSPDSPQRDDFADTDHQPESDYVHVDSPSKPHHFDTFFDEERDPDDEDDLDPTLALDWDGTLRVASPEEVQVGGFAAWPPVSGGGLMVKDFVVLSIVPPEPARNELVEHQWAHPVRLVTDPGRSAGVERDWCTGHVTDILHVPHSPS</sequence>
<dbReference type="EMBL" id="KQ086283">
    <property type="protein sequence ID" value="KLO05631.1"/>
    <property type="molecule type" value="Genomic_DNA"/>
</dbReference>
<name>A0A0H2RLC2_9AGAM</name>
<feature type="compositionally biased region" description="Basic and acidic residues" evidence="1">
    <location>
        <begin position="18"/>
        <end position="27"/>
    </location>
</feature>
<accession>A0A0H2RLC2</accession>
<feature type="compositionally biased region" description="Low complexity" evidence="1">
    <location>
        <begin position="1"/>
        <end position="13"/>
    </location>
</feature>
<feature type="compositionally biased region" description="Acidic residues" evidence="1">
    <location>
        <begin position="516"/>
        <end position="530"/>
    </location>
</feature>
<dbReference type="InParanoid" id="A0A0H2RLC2"/>
<dbReference type="AlphaFoldDB" id="A0A0H2RLC2"/>
<feature type="region of interest" description="Disordered" evidence="1">
    <location>
        <begin position="347"/>
        <end position="366"/>
    </location>
</feature>
<reference evidence="2 3" key="1">
    <citation type="submission" date="2015-04" db="EMBL/GenBank/DDBJ databases">
        <title>Complete genome sequence of Schizopora paradoxa KUC8140, a cosmopolitan wood degrader in East Asia.</title>
        <authorList>
            <consortium name="DOE Joint Genome Institute"/>
            <person name="Min B."/>
            <person name="Park H."/>
            <person name="Jang Y."/>
            <person name="Kim J.-J."/>
            <person name="Kim K.H."/>
            <person name="Pangilinan J."/>
            <person name="Lipzen A."/>
            <person name="Riley R."/>
            <person name="Grigoriev I.V."/>
            <person name="Spatafora J.W."/>
            <person name="Choi I.-G."/>
        </authorList>
    </citation>
    <scope>NUCLEOTIDE SEQUENCE [LARGE SCALE GENOMIC DNA]</scope>
    <source>
        <strain evidence="2 3">KUC8140</strain>
    </source>
</reference>
<proteinExistence type="predicted"/>
<gene>
    <name evidence="2" type="ORF">SCHPADRAFT_1002801</name>
</gene>
<evidence type="ECO:0000256" key="1">
    <source>
        <dbReference type="SAM" id="MobiDB-lite"/>
    </source>
</evidence>